<dbReference type="NCBIfam" id="TIGR01160">
    <property type="entry name" value="SUI1_MOF2"/>
    <property type="match status" value="1"/>
</dbReference>
<proteinExistence type="evidence at transcript level"/>
<dbReference type="EMBL" id="HG764412">
    <property type="protein sequence ID" value="CDJ79841.1"/>
    <property type="molecule type" value="mRNA"/>
</dbReference>
<gene>
    <name evidence="5" type="primary">eif1</name>
</gene>
<dbReference type="Pfam" id="PF01253">
    <property type="entry name" value="SUI1"/>
    <property type="match status" value="1"/>
</dbReference>
<comment type="similarity">
    <text evidence="1">Belongs to the SUI1 family.</text>
</comment>
<dbReference type="GO" id="GO:0003743">
    <property type="term" value="F:translation initiation factor activity"/>
    <property type="evidence" value="ECO:0007669"/>
    <property type="project" value="UniProtKB-KW"/>
</dbReference>
<dbReference type="Gene3D" id="3.30.780.10">
    <property type="entry name" value="SUI1-like domain"/>
    <property type="match status" value="1"/>
</dbReference>
<dbReference type="PIRSF" id="PIRSF004499">
    <property type="entry name" value="SUI1_euk"/>
    <property type="match status" value="1"/>
</dbReference>
<accession>U6NF18</accession>
<evidence type="ECO:0000259" key="4">
    <source>
        <dbReference type="PROSITE" id="PS50296"/>
    </source>
</evidence>
<dbReference type="CDD" id="cd11566">
    <property type="entry name" value="eIF1_SUI1"/>
    <property type="match status" value="1"/>
</dbReference>
<reference evidence="5" key="1">
    <citation type="submission" date="2013-10" db="EMBL/GenBank/DDBJ databases">
        <title>The fungal symbiont of Acromyrmex leaf-cutting ants expresses the full spectrum of genes to degrade cellulose and other plant cell wall polysaccharides.</title>
        <authorList>
            <person name="Grell M.N."/>
            <person name="Linde T."/>
            <person name="Nygaard S."/>
            <person name="Nielsen K.L."/>
            <person name="Boomsma J.J."/>
            <person name="Lange L."/>
        </authorList>
    </citation>
    <scope>NUCLEOTIDE SEQUENCE</scope>
    <source>
        <strain evidence="5">Ae349</strain>
    </source>
</reference>
<feature type="region of interest" description="Disordered" evidence="3">
    <location>
        <begin position="1"/>
        <end position="35"/>
    </location>
</feature>
<dbReference type="InterPro" id="IPR005874">
    <property type="entry name" value="SUI1_euk"/>
</dbReference>
<evidence type="ECO:0000313" key="5">
    <source>
        <dbReference type="EMBL" id="CDJ79841.1"/>
    </source>
</evidence>
<dbReference type="PROSITE" id="PS50296">
    <property type="entry name" value="SUI1"/>
    <property type="match status" value="1"/>
</dbReference>
<evidence type="ECO:0000256" key="1">
    <source>
        <dbReference type="ARBA" id="ARBA00005422"/>
    </source>
</evidence>
<dbReference type="InterPro" id="IPR036877">
    <property type="entry name" value="SUI1_dom_sf"/>
</dbReference>
<feature type="domain" description="SUI1" evidence="4">
    <location>
        <begin position="29"/>
        <end position="99"/>
    </location>
</feature>
<keyword evidence="5" id="KW-0396">Initiation factor</keyword>
<dbReference type="PANTHER" id="PTHR10388">
    <property type="entry name" value="EUKARYOTIC TRANSLATION INITIATION FACTOR SUI1"/>
    <property type="match status" value="1"/>
</dbReference>
<dbReference type="AlphaFoldDB" id="U6NF18"/>
<evidence type="ECO:0000256" key="2">
    <source>
        <dbReference type="ARBA" id="ARBA00022917"/>
    </source>
</evidence>
<name>U6NF18_LEUGO</name>
<sequence length="110" mass="12309">MSFASTDPFANEGDPLASSQDVGSQSHHLHIRIQQRNGRKTLTTLQGLQKEYNHKKLLQAFKKDFACNGTIINDETMGTVIQLQGDQRTNVSNFLVDHGIERSSIKIHGF</sequence>
<organism evidence="5">
    <name type="scientific">Leucoagaricus gongylophorus</name>
    <name type="common">Leaf-cutting ant fungus</name>
    <name type="synonym">Rozites gongylophorus</name>
    <dbReference type="NCBI Taxonomy" id="79220"/>
    <lineage>
        <taxon>Eukaryota</taxon>
        <taxon>Fungi</taxon>
        <taxon>Dikarya</taxon>
        <taxon>Basidiomycota</taxon>
        <taxon>Agaricomycotina</taxon>
        <taxon>Agaricomycetes</taxon>
        <taxon>Agaricomycetidae</taxon>
        <taxon>Agaricales</taxon>
        <taxon>Agaricineae</taxon>
        <taxon>Agaricaceae</taxon>
        <taxon>Leucoagaricus</taxon>
    </lineage>
</organism>
<feature type="compositionally biased region" description="Polar residues" evidence="3">
    <location>
        <begin position="17"/>
        <end position="26"/>
    </location>
</feature>
<dbReference type="InterPro" id="IPR001950">
    <property type="entry name" value="SUI1"/>
</dbReference>
<protein>
    <submittedName>
        <fullName evidence="5">Eukaryotic translation initiation factor 1</fullName>
    </submittedName>
</protein>
<dbReference type="SUPFAM" id="SSF55159">
    <property type="entry name" value="eIF1-like"/>
    <property type="match status" value="1"/>
</dbReference>
<keyword evidence="2" id="KW-0648">Protein biosynthesis</keyword>
<evidence type="ECO:0000256" key="3">
    <source>
        <dbReference type="SAM" id="MobiDB-lite"/>
    </source>
</evidence>